<accession>A0ABS3ICU8</accession>
<protein>
    <recommendedName>
        <fullName evidence="3">YqaJ viral recombinase domain-containing protein</fullName>
    </recommendedName>
</protein>
<evidence type="ECO:0000313" key="1">
    <source>
        <dbReference type="EMBL" id="MBO0609872.1"/>
    </source>
</evidence>
<gene>
    <name evidence="1" type="ORF">J0911_12630</name>
</gene>
<keyword evidence="2" id="KW-1185">Reference proteome</keyword>
<dbReference type="EMBL" id="JAFMPK010000045">
    <property type="protein sequence ID" value="MBO0609872.1"/>
    <property type="molecule type" value="Genomic_DNA"/>
</dbReference>
<dbReference type="RefSeq" id="WP_207275821.1">
    <property type="nucleotide sequence ID" value="NZ_JAFMPK010000045.1"/>
</dbReference>
<reference evidence="1 2" key="1">
    <citation type="submission" date="2021-03" db="EMBL/GenBank/DDBJ databases">
        <authorList>
            <person name="Xin L."/>
        </authorList>
    </citation>
    <scope>NUCLEOTIDE SEQUENCE [LARGE SCALE GENOMIC DNA]</scope>
    <source>
        <strain evidence="1 2">XHU 5031</strain>
    </source>
</reference>
<name>A0ABS3ICU8_9MICO</name>
<organism evidence="1 2">
    <name type="scientific">Myceligenerans salitolerans</name>
    <dbReference type="NCBI Taxonomy" id="1230528"/>
    <lineage>
        <taxon>Bacteria</taxon>
        <taxon>Bacillati</taxon>
        <taxon>Actinomycetota</taxon>
        <taxon>Actinomycetes</taxon>
        <taxon>Micrococcales</taxon>
        <taxon>Promicromonosporaceae</taxon>
        <taxon>Myceligenerans</taxon>
    </lineage>
</organism>
<evidence type="ECO:0000313" key="2">
    <source>
        <dbReference type="Proteomes" id="UP000664617"/>
    </source>
</evidence>
<comment type="caution">
    <text evidence="1">The sequence shown here is derived from an EMBL/GenBank/DDBJ whole genome shotgun (WGS) entry which is preliminary data.</text>
</comment>
<dbReference type="Proteomes" id="UP000664617">
    <property type="component" value="Unassembled WGS sequence"/>
</dbReference>
<evidence type="ECO:0008006" key="3">
    <source>
        <dbReference type="Google" id="ProtNLM"/>
    </source>
</evidence>
<reference evidence="2" key="2">
    <citation type="submission" date="2023-07" db="EMBL/GenBank/DDBJ databases">
        <title>Myceligenerans salitolerans sp. nov., a halotolerant actinomycete isolated from a salt lake in Xinjiang, China.</title>
        <authorList>
            <person name="Guan T."/>
        </authorList>
    </citation>
    <scope>NUCLEOTIDE SEQUENCE [LARGE SCALE GENOMIC DNA]</scope>
    <source>
        <strain evidence="2">XHU 5031</strain>
    </source>
</reference>
<sequence length="364" mass="40268">MAKTIWDQLADDAEFLLATLDPSWVDEQVANVRSFEDKLERSGGRLKGSRTFHPLAVNVSNYQAAPDGEAAYKSMGKNFLRLARAGNALRTLAGVPGLDERVKNLTRGDGALHYSTEFELISAAVYVSTGHSVEFVPETDTPTFDRLVDGTVEVECKQATPFTRQQLQAASLWTLLDRQIRKALDRHEGVFYVHATVPDLPDQDLIADILAEVKQLADKDAPSASQTHGDVQYHYMRKQPKRLKDRSGFGGDIPHWFPGQADHLKIEASAIVESSGTMDSGKLHALAFDSRKPHPDPGQILVDQLRKAKPQFTGNRPAVIHADITGALGRSRLQLGDTEVANEVREWLQRHGEVTAVQRLRPAI</sequence>
<proteinExistence type="predicted"/>